<dbReference type="GO" id="GO:0007266">
    <property type="term" value="P:Rho protein signal transduction"/>
    <property type="evidence" value="ECO:0007669"/>
    <property type="project" value="InterPro"/>
</dbReference>
<dbReference type="PANTHER" id="PTHR10980:SF3">
    <property type="entry name" value="LD16419P"/>
    <property type="match status" value="1"/>
</dbReference>
<evidence type="ECO:0000256" key="2">
    <source>
        <dbReference type="ARBA" id="ARBA00009758"/>
    </source>
</evidence>
<dbReference type="FunFam" id="2.70.50.30:FF:000001">
    <property type="entry name" value="Rho GDP-dissociation inhibitor 1"/>
    <property type="match status" value="1"/>
</dbReference>
<evidence type="ECO:0000313" key="8">
    <source>
        <dbReference type="Proteomes" id="UP000799640"/>
    </source>
</evidence>
<keyword evidence="8" id="KW-1185">Reference proteome</keyword>
<proteinExistence type="inferred from homology"/>
<comment type="similarity">
    <text evidence="2">Belongs to the Rho GDI family.</text>
</comment>
<accession>A0A6G1HLB8</accession>
<dbReference type="PANTHER" id="PTHR10980">
    <property type="entry name" value="RHO GDP-DISSOCIATION INHIBITOR"/>
    <property type="match status" value="1"/>
</dbReference>
<name>A0A6G1HLB8_9PEZI</name>
<keyword evidence="3" id="KW-0963">Cytoplasm</keyword>
<evidence type="ECO:0000256" key="1">
    <source>
        <dbReference type="ARBA" id="ARBA00004496"/>
    </source>
</evidence>
<feature type="region of interest" description="Disordered" evidence="6">
    <location>
        <begin position="1"/>
        <end position="26"/>
    </location>
</feature>
<dbReference type="SUPFAM" id="SSF81296">
    <property type="entry name" value="E set domains"/>
    <property type="match status" value="1"/>
</dbReference>
<dbReference type="AlphaFoldDB" id="A0A6G1HLB8"/>
<comment type="function">
    <text evidence="4">Regulates the GDP/GTP exchange reaction of the Rho proteins by inhibiting the dissociation of GDP from them, and the subsequent binding of GTP to them.</text>
</comment>
<comment type="subcellular location">
    <subcellularLocation>
        <location evidence="1">Cytoplasm</location>
    </subcellularLocation>
</comment>
<evidence type="ECO:0000256" key="5">
    <source>
        <dbReference type="ARBA" id="ARBA00071407"/>
    </source>
</evidence>
<dbReference type="OrthoDB" id="1683373at2759"/>
<gene>
    <name evidence="7" type="ORF">EJ06DRAFT_533961</name>
</gene>
<reference evidence="7" key="1">
    <citation type="journal article" date="2020" name="Stud. Mycol.">
        <title>101 Dothideomycetes genomes: a test case for predicting lifestyles and emergence of pathogens.</title>
        <authorList>
            <person name="Haridas S."/>
            <person name="Albert R."/>
            <person name="Binder M."/>
            <person name="Bloem J."/>
            <person name="Labutti K."/>
            <person name="Salamov A."/>
            <person name="Andreopoulos B."/>
            <person name="Baker S."/>
            <person name="Barry K."/>
            <person name="Bills G."/>
            <person name="Bluhm B."/>
            <person name="Cannon C."/>
            <person name="Castanera R."/>
            <person name="Culley D."/>
            <person name="Daum C."/>
            <person name="Ezra D."/>
            <person name="Gonzalez J."/>
            <person name="Henrissat B."/>
            <person name="Kuo A."/>
            <person name="Liang C."/>
            <person name="Lipzen A."/>
            <person name="Lutzoni F."/>
            <person name="Magnuson J."/>
            <person name="Mondo S."/>
            <person name="Nolan M."/>
            <person name="Ohm R."/>
            <person name="Pangilinan J."/>
            <person name="Park H.-J."/>
            <person name="Ramirez L."/>
            <person name="Alfaro M."/>
            <person name="Sun H."/>
            <person name="Tritt A."/>
            <person name="Yoshinaga Y."/>
            <person name="Zwiers L.-H."/>
            <person name="Turgeon B."/>
            <person name="Goodwin S."/>
            <person name="Spatafora J."/>
            <person name="Crous P."/>
            <person name="Grigoriev I."/>
        </authorList>
    </citation>
    <scope>NUCLEOTIDE SEQUENCE</scope>
    <source>
        <strain evidence="7">CBS 262.69</strain>
    </source>
</reference>
<dbReference type="InterPro" id="IPR024792">
    <property type="entry name" value="RhoGDI_dom_sf"/>
</dbReference>
<dbReference type="GO" id="GO:0005829">
    <property type="term" value="C:cytosol"/>
    <property type="evidence" value="ECO:0007669"/>
    <property type="project" value="TreeGrafter"/>
</dbReference>
<dbReference type="Pfam" id="PF02115">
    <property type="entry name" value="Rho_GDI"/>
    <property type="match status" value="1"/>
</dbReference>
<dbReference type="GO" id="GO:0016020">
    <property type="term" value="C:membrane"/>
    <property type="evidence" value="ECO:0007669"/>
    <property type="project" value="TreeGrafter"/>
</dbReference>
<dbReference type="GO" id="GO:0005094">
    <property type="term" value="F:Rho GDP-dissociation inhibitor activity"/>
    <property type="evidence" value="ECO:0007669"/>
    <property type="project" value="InterPro"/>
</dbReference>
<protein>
    <recommendedName>
        <fullName evidence="5">Rho GDP-dissociation inhibitor</fullName>
    </recommendedName>
</protein>
<evidence type="ECO:0000313" key="7">
    <source>
        <dbReference type="EMBL" id="KAF2396701.1"/>
    </source>
</evidence>
<organism evidence="7 8">
    <name type="scientific">Trichodelitschia bisporula</name>
    <dbReference type="NCBI Taxonomy" id="703511"/>
    <lineage>
        <taxon>Eukaryota</taxon>
        <taxon>Fungi</taxon>
        <taxon>Dikarya</taxon>
        <taxon>Ascomycota</taxon>
        <taxon>Pezizomycotina</taxon>
        <taxon>Dothideomycetes</taxon>
        <taxon>Dothideomycetes incertae sedis</taxon>
        <taxon>Phaeotrichales</taxon>
        <taxon>Phaeotrichaceae</taxon>
        <taxon>Trichodelitschia</taxon>
    </lineage>
</organism>
<dbReference type="InterPro" id="IPR000406">
    <property type="entry name" value="Rho_GDI"/>
</dbReference>
<dbReference type="InterPro" id="IPR014756">
    <property type="entry name" value="Ig_E-set"/>
</dbReference>
<dbReference type="EMBL" id="ML996706">
    <property type="protein sequence ID" value="KAF2396701.1"/>
    <property type="molecule type" value="Genomic_DNA"/>
</dbReference>
<dbReference type="Gene3D" id="2.70.50.30">
    <property type="entry name" value="Coagulation Factor XIII, subunit A, domain 1"/>
    <property type="match status" value="1"/>
</dbReference>
<evidence type="ECO:0000256" key="3">
    <source>
        <dbReference type="ARBA" id="ARBA00022490"/>
    </source>
</evidence>
<dbReference type="Proteomes" id="UP000799640">
    <property type="component" value="Unassembled WGS sequence"/>
</dbReference>
<sequence length="198" mass="22442">MAEPVKDDDLNPEQTPGFKVGEKKTIDEYQQLDAQDESLRKWKESLGLATGKDLSDPSDPRTCIILALTLETADRPPIVIDLSQPGQVEKLRSEPFTIKENAQFHLKIKFKVQHQILSGLKLIQKFTRMGLSHGQQEMIGSYAPNTADKPFYEVSFAEQDAPGGLMGRGKYNATAKFVDDDKVQHLMFEWSFEVKKDW</sequence>
<evidence type="ECO:0000256" key="6">
    <source>
        <dbReference type="SAM" id="MobiDB-lite"/>
    </source>
</evidence>
<evidence type="ECO:0000256" key="4">
    <source>
        <dbReference type="ARBA" id="ARBA00054143"/>
    </source>
</evidence>